<evidence type="ECO:0000256" key="4">
    <source>
        <dbReference type="ARBA" id="ARBA00022989"/>
    </source>
</evidence>
<keyword evidence="9" id="KW-1185">Reference proteome</keyword>
<evidence type="ECO:0000256" key="6">
    <source>
        <dbReference type="SAM" id="Phobius"/>
    </source>
</evidence>
<dbReference type="Ensembl" id="ENSSFAT00005035891.1">
    <property type="protein sequence ID" value="ENSSFAP00005034590.1"/>
    <property type="gene ID" value="ENSSFAG00005017555.1"/>
</dbReference>
<dbReference type="GO" id="GO:0008076">
    <property type="term" value="C:voltage-gated potassium channel complex"/>
    <property type="evidence" value="ECO:0007669"/>
    <property type="project" value="TreeGrafter"/>
</dbReference>
<dbReference type="Pfam" id="PF02060">
    <property type="entry name" value="ISK_Channel"/>
    <property type="match status" value="1"/>
</dbReference>
<dbReference type="InterPro" id="IPR000369">
    <property type="entry name" value="K_chnl_KCNE"/>
</dbReference>
<dbReference type="PANTHER" id="PTHR15282">
    <property type="entry name" value="POTASSIUM VOLTAGE-GATED CHANNEL SUBFAMILY E MEMBER 1, 3"/>
    <property type="match status" value="1"/>
</dbReference>
<keyword evidence="7" id="KW-0732">Signal</keyword>
<organism evidence="8 9">
    <name type="scientific">Salarias fasciatus</name>
    <name type="common">Jewelled blenny</name>
    <name type="synonym">Blennius fasciatus</name>
    <dbReference type="NCBI Taxonomy" id="181472"/>
    <lineage>
        <taxon>Eukaryota</taxon>
        <taxon>Metazoa</taxon>
        <taxon>Chordata</taxon>
        <taxon>Craniata</taxon>
        <taxon>Vertebrata</taxon>
        <taxon>Euteleostomi</taxon>
        <taxon>Actinopterygii</taxon>
        <taxon>Neopterygii</taxon>
        <taxon>Teleostei</taxon>
        <taxon>Neoteleostei</taxon>
        <taxon>Acanthomorphata</taxon>
        <taxon>Ovalentaria</taxon>
        <taxon>Blenniimorphae</taxon>
        <taxon>Blenniiformes</taxon>
        <taxon>Blennioidei</taxon>
        <taxon>Blenniidae</taxon>
        <taxon>Salariinae</taxon>
        <taxon>Salarias</taxon>
    </lineage>
</organism>
<proteinExistence type="inferred from homology"/>
<reference evidence="8" key="2">
    <citation type="submission" date="2025-08" db="UniProtKB">
        <authorList>
            <consortium name="Ensembl"/>
        </authorList>
    </citation>
    <scope>IDENTIFICATION</scope>
</reference>
<dbReference type="Proteomes" id="UP000472267">
    <property type="component" value="Chromosome 11"/>
</dbReference>
<dbReference type="GO" id="GO:0015459">
    <property type="term" value="F:potassium channel regulator activity"/>
    <property type="evidence" value="ECO:0007669"/>
    <property type="project" value="TreeGrafter"/>
</dbReference>
<name>A0A672I0J0_SALFA</name>
<dbReference type="PANTHER" id="PTHR15282:SF10">
    <property type="entry name" value="POTASSIUM VOLTAGE-GATED CHANNEL SUBFAMILY E MEMBER 1"/>
    <property type="match status" value="1"/>
</dbReference>
<feature type="transmembrane region" description="Helical" evidence="6">
    <location>
        <begin position="51"/>
        <end position="73"/>
    </location>
</feature>
<dbReference type="GO" id="GO:0044325">
    <property type="term" value="F:transmembrane transporter binding"/>
    <property type="evidence" value="ECO:0007669"/>
    <property type="project" value="TreeGrafter"/>
</dbReference>
<dbReference type="GO" id="GO:0005251">
    <property type="term" value="F:delayed rectifier potassium channel activity"/>
    <property type="evidence" value="ECO:0007669"/>
    <property type="project" value="TreeGrafter"/>
</dbReference>
<evidence type="ECO:0000256" key="7">
    <source>
        <dbReference type="SAM" id="SignalP"/>
    </source>
</evidence>
<dbReference type="PRINTS" id="PR00168">
    <property type="entry name" value="KCNECHANNEL"/>
</dbReference>
<dbReference type="GO" id="GO:0086091">
    <property type="term" value="P:regulation of heart rate by cardiac conduction"/>
    <property type="evidence" value="ECO:0007669"/>
    <property type="project" value="TreeGrafter"/>
</dbReference>
<keyword evidence="4 6" id="KW-1133">Transmembrane helix</keyword>
<dbReference type="InParanoid" id="A0A672I0J0"/>
<protein>
    <submittedName>
        <fullName evidence="8">Uncharacterized protein</fullName>
    </submittedName>
</protein>
<reference evidence="8" key="1">
    <citation type="submission" date="2019-06" db="EMBL/GenBank/DDBJ databases">
        <authorList>
            <consortium name="Wellcome Sanger Institute Data Sharing"/>
        </authorList>
    </citation>
    <scope>NUCLEOTIDE SEQUENCE [LARGE SCALE GENOMIC DNA]</scope>
</reference>
<evidence type="ECO:0000313" key="8">
    <source>
        <dbReference type="Ensembl" id="ENSSFAP00005034590.1"/>
    </source>
</evidence>
<sequence length="134" mass="14375">MSRVNGSELLSLLQLCLNSTALLAAPPPHHHGAAGAAGPDRDPDRDQSEGVLYILLVVGLFSFFSFGIMLSYIRSRKLENSQDPYHQYIARDWTAAATPPRAAARAPGPPGPLVICNLQALEQGGAPDMEIRSI</sequence>
<comment type="similarity">
    <text evidence="2">Belongs to the potassium channel KCNE family.</text>
</comment>
<evidence type="ECO:0000256" key="5">
    <source>
        <dbReference type="ARBA" id="ARBA00023136"/>
    </source>
</evidence>
<comment type="subcellular location">
    <subcellularLocation>
        <location evidence="1">Membrane</location>
        <topology evidence="1">Single-pass membrane protein</topology>
    </subcellularLocation>
</comment>
<feature type="signal peptide" evidence="7">
    <location>
        <begin position="1"/>
        <end position="24"/>
    </location>
</feature>
<accession>A0A672I0J0</accession>
<reference evidence="8" key="3">
    <citation type="submission" date="2025-09" db="UniProtKB">
        <authorList>
            <consortium name="Ensembl"/>
        </authorList>
    </citation>
    <scope>IDENTIFICATION</scope>
</reference>
<keyword evidence="3 6" id="KW-0812">Transmembrane</keyword>
<evidence type="ECO:0000256" key="3">
    <source>
        <dbReference type="ARBA" id="ARBA00022692"/>
    </source>
</evidence>
<dbReference type="GO" id="GO:1902282">
    <property type="term" value="F:voltage-gated potassium channel activity involved in ventricular cardiac muscle cell action potential repolarization"/>
    <property type="evidence" value="ECO:0007669"/>
    <property type="project" value="TreeGrafter"/>
</dbReference>
<dbReference type="GO" id="GO:0097623">
    <property type="term" value="P:potassium ion export across plasma membrane"/>
    <property type="evidence" value="ECO:0007669"/>
    <property type="project" value="TreeGrafter"/>
</dbReference>
<evidence type="ECO:0000313" key="9">
    <source>
        <dbReference type="Proteomes" id="UP000472267"/>
    </source>
</evidence>
<dbReference type="AlphaFoldDB" id="A0A672I0J0"/>
<dbReference type="OMA" id="TIRREKH"/>
<evidence type="ECO:0000256" key="2">
    <source>
        <dbReference type="ARBA" id="ARBA00005688"/>
    </source>
</evidence>
<evidence type="ECO:0000256" key="1">
    <source>
        <dbReference type="ARBA" id="ARBA00004167"/>
    </source>
</evidence>
<keyword evidence="5 6" id="KW-0472">Membrane</keyword>
<feature type="chain" id="PRO_5025567598" evidence="7">
    <location>
        <begin position="25"/>
        <end position="134"/>
    </location>
</feature>
<dbReference type="GO" id="GO:0060307">
    <property type="term" value="P:regulation of ventricular cardiac muscle cell membrane repolarization"/>
    <property type="evidence" value="ECO:0007669"/>
    <property type="project" value="TreeGrafter"/>
</dbReference>